<evidence type="ECO:0000313" key="3">
    <source>
        <dbReference type="EMBL" id="MBB4905609.1"/>
    </source>
</evidence>
<keyword evidence="4" id="KW-1185">Reference proteome</keyword>
<comment type="caution">
    <text evidence="3">The sequence shown here is derived from an EMBL/GenBank/DDBJ whole genome shotgun (WGS) entry which is preliminary data.</text>
</comment>
<accession>A0A7W7VD10</accession>
<keyword evidence="1" id="KW-0472">Membrane</keyword>
<evidence type="ECO:0000256" key="1">
    <source>
        <dbReference type="SAM" id="Phobius"/>
    </source>
</evidence>
<gene>
    <name evidence="3" type="ORF">FHR82_001826</name>
</gene>
<keyword evidence="1" id="KW-0812">Transmembrane</keyword>
<keyword evidence="1" id="KW-1133">Transmembrane helix</keyword>
<feature type="signal peptide" evidence="2">
    <location>
        <begin position="1"/>
        <end position="19"/>
    </location>
</feature>
<dbReference type="EMBL" id="JACHJQ010000002">
    <property type="protein sequence ID" value="MBB4905609.1"/>
    <property type="molecule type" value="Genomic_DNA"/>
</dbReference>
<feature type="transmembrane region" description="Helical" evidence="1">
    <location>
        <begin position="223"/>
        <end position="244"/>
    </location>
</feature>
<dbReference type="RefSeq" id="WP_184809816.1">
    <property type="nucleotide sequence ID" value="NZ_JACHJQ010000002.1"/>
</dbReference>
<keyword evidence="2" id="KW-0732">Signal</keyword>
<dbReference type="AlphaFoldDB" id="A0A7W7VD10"/>
<feature type="chain" id="PRO_5038635343" evidence="2">
    <location>
        <begin position="20"/>
        <end position="246"/>
    </location>
</feature>
<reference evidence="3 4" key="1">
    <citation type="submission" date="2020-08" db="EMBL/GenBank/DDBJ databases">
        <title>Genomic Encyclopedia of Type Strains, Phase III (KMG-III): the genomes of soil and plant-associated and newly described type strains.</title>
        <authorList>
            <person name="Whitman W."/>
        </authorList>
    </citation>
    <scope>NUCLEOTIDE SEQUENCE [LARGE SCALE GENOMIC DNA]</scope>
    <source>
        <strain evidence="3 4">CECT 8960</strain>
    </source>
</reference>
<feature type="transmembrane region" description="Helical" evidence="1">
    <location>
        <begin position="110"/>
        <end position="130"/>
    </location>
</feature>
<sequence length="246" mass="25431">MRRALLVVAAALACTAATAPATFTIDDTSPVLTGDRTVSLSLTNLTSGRLPLTITPEGCATASPESLPTATSATVTVTVPERCDTTFTLSADGTSVDVTPEPAEAELTQWWFLFVFVVALAVFLVIAWRWHRRLEEAGKTELFVESSWSFKESWAGNVTVLGGLLTGVFGTSEVVKALLGSDADSAIALATVGSAIAVALIGAGPVILSATKVRTSDRYSVRGMLTAAAVTIAGGIGELVVVTITA</sequence>
<evidence type="ECO:0000256" key="2">
    <source>
        <dbReference type="SAM" id="SignalP"/>
    </source>
</evidence>
<organism evidence="3 4">
    <name type="scientific">Actinophytocola algeriensis</name>
    <dbReference type="NCBI Taxonomy" id="1768010"/>
    <lineage>
        <taxon>Bacteria</taxon>
        <taxon>Bacillati</taxon>
        <taxon>Actinomycetota</taxon>
        <taxon>Actinomycetes</taxon>
        <taxon>Pseudonocardiales</taxon>
        <taxon>Pseudonocardiaceae</taxon>
    </lineage>
</organism>
<protein>
    <submittedName>
        <fullName evidence="3">Uncharacterized protein</fullName>
    </submittedName>
</protein>
<name>A0A7W7VD10_9PSEU</name>
<proteinExistence type="predicted"/>
<feature type="transmembrane region" description="Helical" evidence="1">
    <location>
        <begin position="187"/>
        <end position="211"/>
    </location>
</feature>
<feature type="transmembrane region" description="Helical" evidence="1">
    <location>
        <begin position="154"/>
        <end position="175"/>
    </location>
</feature>
<dbReference type="Proteomes" id="UP000520767">
    <property type="component" value="Unassembled WGS sequence"/>
</dbReference>
<evidence type="ECO:0000313" key="4">
    <source>
        <dbReference type="Proteomes" id="UP000520767"/>
    </source>
</evidence>